<evidence type="ECO:0000259" key="10">
    <source>
        <dbReference type="Pfam" id="PF24346"/>
    </source>
</evidence>
<evidence type="ECO:0000256" key="3">
    <source>
        <dbReference type="ARBA" id="ARBA00022729"/>
    </source>
</evidence>
<evidence type="ECO:0000256" key="2">
    <source>
        <dbReference type="ARBA" id="ARBA00022525"/>
    </source>
</evidence>
<feature type="chain" id="PRO_5030746236" evidence="5">
    <location>
        <begin position="25"/>
        <end position="2173"/>
    </location>
</feature>
<keyword evidence="2" id="KW-0964">Secreted</keyword>
<dbReference type="PANTHER" id="PTHR23303:SF15">
    <property type="entry name" value="COLOSSIN-A"/>
    <property type="match status" value="1"/>
</dbReference>
<feature type="domain" description="DUF11" evidence="6">
    <location>
        <begin position="160"/>
        <end position="259"/>
    </location>
</feature>
<dbReference type="Pfam" id="PF07705">
    <property type="entry name" value="CARDB"/>
    <property type="match status" value="2"/>
</dbReference>
<dbReference type="SUPFAM" id="SSF117074">
    <property type="entry name" value="Hypothetical protein PA1324"/>
    <property type="match status" value="3"/>
</dbReference>
<dbReference type="Pfam" id="PF24346">
    <property type="entry name" value="DUF7507"/>
    <property type="match status" value="3"/>
</dbReference>
<evidence type="ECO:0000259" key="7">
    <source>
        <dbReference type="Pfam" id="PF07705"/>
    </source>
</evidence>
<feature type="compositionally biased region" description="Gly residues" evidence="4">
    <location>
        <begin position="1825"/>
        <end position="1845"/>
    </location>
</feature>
<feature type="domain" description="CARDB" evidence="7">
    <location>
        <begin position="1985"/>
        <end position="2093"/>
    </location>
</feature>
<sequence>MFQKPISFLLLSAVSLALGLSLRADVEVFKSIKGDLTQVEAGEPFTYQLQYRAASTTTDFFNTTLTDVLPEGLEFISFVGTVHVDSYDFDESSRTLTVQFVDPLPAGSTGELELKTRFTPGETLDGAVAVNKATIDADNSPADTSSPVLIKATASNQASLEKTLLGSSIPLDQDVTYRVRLNNQDTTGGLDLSGVSMVDELPAGVVFVDASGSGVYSAIDSTVTWTLGDVDAGKTISRTVTVRYPATEFAVDDDVENRVSARVTPLGGAEESLEDSVIHTIELPKSNLFFSKSVNSRFVYEGKDASKTWNFKLENKGNVPENSVVVTDMIPDHIELDKIRVPRLSGTPSDLQDQVSVFYQTNLNASWTGFPDNPYDGVSSQWVGVGELGLAPNEYVTGVRWEFGTIPVGYSTSDFSIRGTVMSTNRSGVPLAVGFDAVNSATVEYEDFEGPKSSSSDASIPVKSVRPVVKLTKSSSPSTVNDGGSTTYTLALENRTEAAEALQSPVIADLLDDKLVYVPGSWSVVEKPAGAPDPVFEEIPNYNGSGRTLLRWSWTGAADYDLPINEKIRIAFDVEIPRGTIFGNIQNRVTLIDWGNSEIDTYNGVGSTPDSDDLDGDGDTAEKILFRGQNTNVRGRASMESVKWVKGQLDNGWSKYPNSGFTVPGGQADYRLIVENTGNVPIRDAEILDILPVVGDTGVIDLNARDTQWIAALAGPVVAPPGVTVYYSRTENPERPKYVDGVVGPIPAEWSATPPATLVEARSLLFVFNGVTIQPGESFELTWPMRAPVGTPTDGPIAWNSFGYLGTRVDNNSQLLASEPIKVGISVEPDNNASYGDRVWLDVNRDGIQDAGEIGLNGIRVSLYEDNGVGLIGDGVRDPSVDRFVGFTITSDDYEGNPGYYLFPDLDRGNYYAVFDIPDGYGVSPSHEGGDDAVDSDVDEATGFTPITDLAAAEVDRTWDLGLWLPPSSVSIVKVAGDAADGDDLWVLPGTPVTYSYTVTNTGEMPLVRLRVTDDVLGLVDIIDGPLEPGDSVTVTKTSGALSDGVVNIGKVVGHPADPSGNEIPGAPAVESDDPATVSVLASIGDYVWYDINLNGVQDSGESPVPGTKVTLYDAAGDPIATKTTNANGRYLFTGLMPGDYSLGFDPPADYVISGKDLGGNDAKDSDVDQETGRTVVTTLVASEQDRSWDAGLWKPSSLGDYVWIDLDADGIQDGSESGIGGITVNLLDGSGNPVLVGGNPVTTTTAGDGSYEFEGLIPGTYGVQFVLPTDYIFSPQDADANGINGTDNSDADETTGLTATVVLGNGEHNPRLDAGLIPANPEIALTKSVTPTEYSVDGEVLTYAFIVENTGNVPLIDVTVSDPLLTVSGGPINLAVGEIDSTTFTGSYAVGLGDLNAGSRPNTASVSAKDPRTDEVVTDTSSAVATALQLPSITVTKTGTYVSTAGDCNPLGLAGEFNALIFGDLNASGGDTDGRLAVGGNGTFSAGYSVGFPIKGYPIPTYYGGTEDMFIVAGNLSDGNFGVNGNVVHGGVRTGPVRVMINGNLTRQVVPVTFDGDGNVPGNGGGISFADLRDEMEVRSALLGAFEERGVVDVSETTGGSGVVGLSLVGDDPELNIFHIPADQISLSSAAIDITVPDGSTVLVNVYGDAVSIHNVGMTLHGADVRDVLFNLVDATSVSTSGFAWLGSVLATYADGEFVGGSIDGIAIFGGNVITSGGFEFHNFPFNGGICTEIVYEFTVANTGNVTVTDIQIDDPVVDVEGGPISLDPGESDSTTFTARYRLKASDVINGSFTNTATASGLPPFGARVTASDSDTQTFTIPGIGSGGTAGSGGAPSAGSGGTPGTPTDTASNGEKPDLQVNSVTLTPKPSAVGDTFTAVVEVENLGLWKAEGAVLRFWSNESGWVSVGEPGEAEVHLGTMEVDEVRTVTVDGFTTPNAAGTYHLRAFVDAEGTVEEQSEGNNQLTGTYTIFDEASTNPPAWMKPDFVVQSVELDPSPTVTSAEFDVVVRILNQGHIAGNAGTVEFWASAPSYGDLSASPDETTSAGSINPGEVVELTFPGLRAPDDQGTYHVRVVVDADDQTDEYSTGNNQGGATYTVFPLRAEIEVHPEGMQISWNSAVGYTYYVERSTSLTGGFTDISGPINATPSENVFVDDEVPAGGVVFYRVWGER</sequence>
<evidence type="ECO:0000313" key="12">
    <source>
        <dbReference type="Proteomes" id="UP000525652"/>
    </source>
</evidence>
<dbReference type="Proteomes" id="UP000525652">
    <property type="component" value="Unassembled WGS sequence"/>
</dbReference>
<evidence type="ECO:0000259" key="9">
    <source>
        <dbReference type="Pfam" id="PF20597"/>
    </source>
</evidence>
<dbReference type="InterPro" id="IPR013783">
    <property type="entry name" value="Ig-like_fold"/>
</dbReference>
<dbReference type="InterPro" id="IPR026588">
    <property type="entry name" value="Choice_anch_A"/>
</dbReference>
<feature type="domain" description="DUF7507" evidence="10">
    <location>
        <begin position="1733"/>
        <end position="1812"/>
    </location>
</feature>
<keyword evidence="12" id="KW-1185">Reference proteome</keyword>
<name>A0A7X1AXS0_9BACT</name>
<comment type="caution">
    <text evidence="11">The sequence shown here is derived from an EMBL/GenBank/DDBJ whole genome shotgun (WGS) entry which is preliminary data.</text>
</comment>
<protein>
    <submittedName>
        <fullName evidence="11">Choice-of-anchor A family protein</fullName>
    </submittedName>
</protein>
<dbReference type="EMBL" id="JACHVA010000080">
    <property type="protein sequence ID" value="MBC2601961.1"/>
    <property type="molecule type" value="Genomic_DNA"/>
</dbReference>
<feature type="domain" description="CARDB" evidence="7">
    <location>
        <begin position="1857"/>
        <end position="1967"/>
    </location>
</feature>
<feature type="signal peptide" evidence="5">
    <location>
        <begin position="1"/>
        <end position="24"/>
    </location>
</feature>
<dbReference type="RefSeq" id="WP_185692660.1">
    <property type="nucleotide sequence ID" value="NZ_JACHVA010000080.1"/>
</dbReference>
<evidence type="ECO:0000256" key="1">
    <source>
        <dbReference type="ARBA" id="ARBA00004613"/>
    </source>
</evidence>
<dbReference type="NCBIfam" id="TIGR01451">
    <property type="entry name" value="B_ant_repeat"/>
    <property type="match status" value="2"/>
</dbReference>
<keyword evidence="3 5" id="KW-0732">Signal</keyword>
<dbReference type="Pfam" id="PF01345">
    <property type="entry name" value="DUF11"/>
    <property type="match status" value="1"/>
</dbReference>
<feature type="domain" description="SD-repeat containing protein B" evidence="8">
    <location>
        <begin position="1198"/>
        <end position="1317"/>
    </location>
</feature>
<dbReference type="InterPro" id="IPR055354">
    <property type="entry name" value="DUF7507"/>
</dbReference>
<dbReference type="Pfam" id="PF17210">
    <property type="entry name" value="SdrD_B"/>
    <property type="match status" value="3"/>
</dbReference>
<dbReference type="PANTHER" id="PTHR23303">
    <property type="entry name" value="CARBOXYPEPTIDASE REGULATORY REGION-CONTAINING"/>
    <property type="match status" value="1"/>
</dbReference>
<evidence type="ECO:0000259" key="8">
    <source>
        <dbReference type="Pfam" id="PF17210"/>
    </source>
</evidence>
<feature type="domain" description="DUF7507" evidence="10">
    <location>
        <begin position="1321"/>
        <end position="1418"/>
    </location>
</feature>
<dbReference type="GO" id="GO:0005576">
    <property type="term" value="C:extracellular region"/>
    <property type="evidence" value="ECO:0007669"/>
    <property type="project" value="UniProtKB-SubCell"/>
</dbReference>
<gene>
    <name evidence="11" type="ORF">H5P30_09225</name>
</gene>
<dbReference type="InterPro" id="IPR033764">
    <property type="entry name" value="Sdr_B"/>
</dbReference>
<evidence type="ECO:0000313" key="11">
    <source>
        <dbReference type="EMBL" id="MBC2601961.1"/>
    </source>
</evidence>
<comment type="subcellular location">
    <subcellularLocation>
        <location evidence="1">Secreted</location>
    </subcellularLocation>
</comment>
<proteinExistence type="predicted"/>
<evidence type="ECO:0000256" key="5">
    <source>
        <dbReference type="SAM" id="SignalP"/>
    </source>
</evidence>
<dbReference type="InterPro" id="IPR001434">
    <property type="entry name" value="OmcB-like_DUF11"/>
</dbReference>
<feature type="domain" description="SD-repeat containing protein B" evidence="8">
    <location>
        <begin position="1082"/>
        <end position="1193"/>
    </location>
</feature>
<dbReference type="Gene3D" id="2.60.40.10">
    <property type="entry name" value="Immunoglobulins"/>
    <property type="match status" value="5"/>
</dbReference>
<dbReference type="InterPro" id="IPR051417">
    <property type="entry name" value="SDr/BOS_complex"/>
</dbReference>
<feature type="domain" description="DUF7507" evidence="10">
    <location>
        <begin position="969"/>
        <end position="1040"/>
    </location>
</feature>
<dbReference type="Pfam" id="PF20597">
    <property type="entry name" value="pAdhesive_15"/>
    <property type="match status" value="1"/>
</dbReference>
<feature type="domain" description="Choice-of-anchor A" evidence="9">
    <location>
        <begin position="1451"/>
        <end position="1723"/>
    </location>
</feature>
<evidence type="ECO:0000259" key="6">
    <source>
        <dbReference type="Pfam" id="PF01345"/>
    </source>
</evidence>
<dbReference type="InterPro" id="IPR011635">
    <property type="entry name" value="CARDB"/>
</dbReference>
<organism evidence="11 12">
    <name type="scientific">Puniceicoccus vermicola</name>
    <dbReference type="NCBI Taxonomy" id="388746"/>
    <lineage>
        <taxon>Bacteria</taxon>
        <taxon>Pseudomonadati</taxon>
        <taxon>Verrucomicrobiota</taxon>
        <taxon>Opitutia</taxon>
        <taxon>Puniceicoccales</taxon>
        <taxon>Puniceicoccaceae</taxon>
        <taxon>Puniceicoccus</taxon>
    </lineage>
</organism>
<reference evidence="11 12" key="1">
    <citation type="submission" date="2020-07" db="EMBL/GenBank/DDBJ databases">
        <authorList>
            <person name="Feng X."/>
        </authorList>
    </citation>
    <scope>NUCLEOTIDE SEQUENCE [LARGE SCALE GENOMIC DNA]</scope>
    <source>
        <strain evidence="11 12">JCM14086</strain>
    </source>
</reference>
<feature type="domain" description="SD-repeat containing protein B" evidence="8">
    <location>
        <begin position="834"/>
        <end position="963"/>
    </location>
</feature>
<dbReference type="InterPro" id="IPR047589">
    <property type="entry name" value="DUF11_rpt"/>
</dbReference>
<dbReference type="Gene3D" id="2.60.40.740">
    <property type="match status" value="1"/>
</dbReference>
<dbReference type="NCBIfam" id="TIGR04215">
    <property type="entry name" value="choice_anch_A"/>
    <property type="match status" value="1"/>
</dbReference>
<accession>A0A7X1AXS0</accession>
<evidence type="ECO:0000256" key="4">
    <source>
        <dbReference type="SAM" id="MobiDB-lite"/>
    </source>
</evidence>
<feature type="region of interest" description="Disordered" evidence="4">
    <location>
        <begin position="1817"/>
        <end position="1868"/>
    </location>
</feature>